<dbReference type="GO" id="GO:0031501">
    <property type="term" value="C:mannosyltransferase complex"/>
    <property type="evidence" value="ECO:0007669"/>
    <property type="project" value="TreeGrafter"/>
</dbReference>
<dbReference type="GO" id="GO:0000030">
    <property type="term" value="F:mannosyltransferase activity"/>
    <property type="evidence" value="ECO:0007669"/>
    <property type="project" value="TreeGrafter"/>
</dbReference>
<evidence type="ECO:0000256" key="3">
    <source>
        <dbReference type="SAM" id="SignalP"/>
    </source>
</evidence>
<feature type="transmembrane region" description="Helical" evidence="2">
    <location>
        <begin position="222"/>
        <end position="240"/>
    </location>
</feature>
<dbReference type="Proteomes" id="UP000248961">
    <property type="component" value="Unassembled WGS sequence"/>
</dbReference>
<dbReference type="VEuPathDB" id="FungiDB:BO97DRAFT_391087"/>
<evidence type="ECO:0000256" key="1">
    <source>
        <dbReference type="SAM" id="MobiDB-lite"/>
    </source>
</evidence>
<dbReference type="InterPro" id="IPR019433">
    <property type="entry name" value="GPI_ManTrfase_II_coact_Pga1"/>
</dbReference>
<evidence type="ECO:0008006" key="6">
    <source>
        <dbReference type="Google" id="ProtNLM"/>
    </source>
</evidence>
<dbReference type="OrthoDB" id="3360032at2759"/>
<accession>A0A395HYZ1</accession>
<evidence type="ECO:0000256" key="2">
    <source>
        <dbReference type="SAM" id="Phobius"/>
    </source>
</evidence>
<keyword evidence="2" id="KW-0472">Membrane</keyword>
<feature type="compositionally biased region" description="Basic and acidic residues" evidence="1">
    <location>
        <begin position="261"/>
        <end position="275"/>
    </location>
</feature>
<dbReference type="GeneID" id="37198095"/>
<dbReference type="EMBL" id="KZ824285">
    <property type="protein sequence ID" value="RAL12088.1"/>
    <property type="molecule type" value="Genomic_DNA"/>
</dbReference>
<dbReference type="PANTHER" id="PTHR28022">
    <property type="entry name" value="GPI MANNOSYLTRANSFERASE 2 SUBUNIT PGA1"/>
    <property type="match status" value="1"/>
</dbReference>
<keyword evidence="2" id="KW-1133">Transmembrane helix</keyword>
<feature type="signal peptide" evidence="3">
    <location>
        <begin position="1"/>
        <end position="29"/>
    </location>
</feature>
<dbReference type="GO" id="GO:0005789">
    <property type="term" value="C:endoplasmic reticulum membrane"/>
    <property type="evidence" value="ECO:0007669"/>
    <property type="project" value="TreeGrafter"/>
</dbReference>
<keyword evidence="5" id="KW-1185">Reference proteome</keyword>
<evidence type="ECO:0000313" key="5">
    <source>
        <dbReference type="Proteomes" id="UP000248961"/>
    </source>
</evidence>
<reference evidence="4 5" key="1">
    <citation type="submission" date="2018-02" db="EMBL/GenBank/DDBJ databases">
        <title>The genomes of Aspergillus section Nigri reveals drivers in fungal speciation.</title>
        <authorList>
            <consortium name="DOE Joint Genome Institute"/>
            <person name="Vesth T.C."/>
            <person name="Nybo J."/>
            <person name="Theobald S."/>
            <person name="Brandl J."/>
            <person name="Frisvad J.C."/>
            <person name="Nielsen K.F."/>
            <person name="Lyhne E.K."/>
            <person name="Kogle M.E."/>
            <person name="Kuo A."/>
            <person name="Riley R."/>
            <person name="Clum A."/>
            <person name="Nolan M."/>
            <person name="Lipzen A."/>
            <person name="Salamov A."/>
            <person name="Henrissat B."/>
            <person name="Wiebenga A."/>
            <person name="De vries R.P."/>
            <person name="Grigoriev I.V."/>
            <person name="Mortensen U.H."/>
            <person name="Andersen M.R."/>
            <person name="Baker S.E."/>
        </authorList>
    </citation>
    <scope>NUCLEOTIDE SEQUENCE [LARGE SCALE GENOMIC DNA]</scope>
    <source>
        <strain evidence="4 5">CBS 101889</strain>
    </source>
</reference>
<organism evidence="4 5">
    <name type="scientific">Aspergillus homomorphus (strain CBS 101889)</name>
    <dbReference type="NCBI Taxonomy" id="1450537"/>
    <lineage>
        <taxon>Eukaryota</taxon>
        <taxon>Fungi</taxon>
        <taxon>Dikarya</taxon>
        <taxon>Ascomycota</taxon>
        <taxon>Pezizomycotina</taxon>
        <taxon>Eurotiomycetes</taxon>
        <taxon>Eurotiomycetidae</taxon>
        <taxon>Eurotiales</taxon>
        <taxon>Aspergillaceae</taxon>
        <taxon>Aspergillus</taxon>
        <taxon>Aspergillus subgen. Circumdati</taxon>
    </lineage>
</organism>
<dbReference type="GO" id="GO:0006506">
    <property type="term" value="P:GPI anchor biosynthetic process"/>
    <property type="evidence" value="ECO:0007669"/>
    <property type="project" value="TreeGrafter"/>
</dbReference>
<feature type="chain" id="PRO_5017423598" description="GPI-Mannosyltransferase II co-activator" evidence="3">
    <location>
        <begin position="30"/>
        <end position="275"/>
    </location>
</feature>
<keyword evidence="3" id="KW-0732">Signal</keyword>
<dbReference type="RefSeq" id="XP_025551242.1">
    <property type="nucleotide sequence ID" value="XM_025693806.1"/>
</dbReference>
<sequence length="275" mass="30229">MHLLPPRKQLPLIPLILTTLLLLAPLTTANVEKTIFLAPSPTLIPNLMPPIDDLGLPRLSPSHAYSHHRTKLNASFPTPDSPGTDSWFFLEHLVPGKRYEVRICWLATQPTTFDLKTYTLPTALETADLLAAITTYSTARLAHQQHQADEDNDLALLSDLDEQARRDTAPIADSVLFLRVRAAADYFSTDPELMANVPPVLVDVILDPYLGNIFPRSLVPTAAWVVVVAVGAVLVGRWVVAELGRVVDTIASEDEQGQKQQDGDEGRDPVAKKVQ</sequence>
<protein>
    <recommendedName>
        <fullName evidence="6">GPI-Mannosyltransferase II co-activator</fullName>
    </recommendedName>
</protein>
<proteinExistence type="predicted"/>
<name>A0A395HYZ1_ASPHC</name>
<dbReference type="AlphaFoldDB" id="A0A395HYZ1"/>
<feature type="region of interest" description="Disordered" evidence="1">
    <location>
        <begin position="252"/>
        <end position="275"/>
    </location>
</feature>
<evidence type="ECO:0000313" key="4">
    <source>
        <dbReference type="EMBL" id="RAL12088.1"/>
    </source>
</evidence>
<gene>
    <name evidence="4" type="ORF">BO97DRAFT_391087</name>
</gene>
<dbReference type="PANTHER" id="PTHR28022:SF1">
    <property type="entry name" value="GPI MANNOSYLTRANSFERASE 2 SUBUNIT PGA1"/>
    <property type="match status" value="1"/>
</dbReference>
<keyword evidence="2" id="KW-0812">Transmembrane</keyword>